<accession>A0A7G5XDD4</accession>
<dbReference type="PROSITE" id="PS51892">
    <property type="entry name" value="SUBTILASE"/>
    <property type="match status" value="1"/>
</dbReference>
<comment type="similarity">
    <text evidence="1 6">Belongs to the peptidase S8 family.</text>
</comment>
<dbReference type="RefSeq" id="WP_182801752.1">
    <property type="nucleotide sequence ID" value="NZ_CP060007.1"/>
</dbReference>
<evidence type="ECO:0000313" key="10">
    <source>
        <dbReference type="Proteomes" id="UP000515344"/>
    </source>
</evidence>
<organism evidence="9 10">
    <name type="scientific">Lacibacter sediminis</name>
    <dbReference type="NCBI Taxonomy" id="2760713"/>
    <lineage>
        <taxon>Bacteria</taxon>
        <taxon>Pseudomonadati</taxon>
        <taxon>Bacteroidota</taxon>
        <taxon>Chitinophagia</taxon>
        <taxon>Chitinophagales</taxon>
        <taxon>Chitinophagaceae</taxon>
        <taxon>Lacibacter</taxon>
    </lineage>
</organism>
<dbReference type="Pfam" id="PF16561">
    <property type="entry name" value="AMPK1_CBM"/>
    <property type="match status" value="1"/>
</dbReference>
<evidence type="ECO:0000256" key="3">
    <source>
        <dbReference type="ARBA" id="ARBA00022801"/>
    </source>
</evidence>
<dbReference type="InterPro" id="IPR014756">
    <property type="entry name" value="Ig_E-set"/>
</dbReference>
<evidence type="ECO:0000259" key="7">
    <source>
        <dbReference type="Pfam" id="PF00082"/>
    </source>
</evidence>
<dbReference type="PANTHER" id="PTHR43806">
    <property type="entry name" value="PEPTIDASE S8"/>
    <property type="match status" value="1"/>
</dbReference>
<dbReference type="PROSITE" id="PS00138">
    <property type="entry name" value="SUBTILASE_SER"/>
    <property type="match status" value="1"/>
</dbReference>
<dbReference type="InterPro" id="IPR000209">
    <property type="entry name" value="Peptidase_S8/S53_dom"/>
</dbReference>
<keyword evidence="3 6" id="KW-0378">Hydrolase</keyword>
<protein>
    <submittedName>
        <fullName evidence="9">S8 family serine peptidase</fullName>
    </submittedName>
</protein>
<dbReference type="InterPro" id="IPR015500">
    <property type="entry name" value="Peptidase_S8_subtilisin-rel"/>
</dbReference>
<evidence type="ECO:0000256" key="2">
    <source>
        <dbReference type="ARBA" id="ARBA00022670"/>
    </source>
</evidence>
<dbReference type="Gene3D" id="2.60.40.10">
    <property type="entry name" value="Immunoglobulins"/>
    <property type="match status" value="1"/>
</dbReference>
<dbReference type="InterPro" id="IPR013783">
    <property type="entry name" value="Ig-like_fold"/>
</dbReference>
<dbReference type="InterPro" id="IPR023828">
    <property type="entry name" value="Peptidase_S8_Ser-AS"/>
</dbReference>
<feature type="active site" description="Charge relay system" evidence="5 6">
    <location>
        <position position="386"/>
    </location>
</feature>
<dbReference type="InterPro" id="IPR050131">
    <property type="entry name" value="Peptidase_S8_subtilisin-like"/>
</dbReference>
<feature type="domain" description="AMP-activated protein kinase glycogen-binding" evidence="8">
    <location>
        <begin position="475"/>
        <end position="537"/>
    </location>
</feature>
<dbReference type="InterPro" id="IPR036852">
    <property type="entry name" value="Peptidase_S8/S53_dom_sf"/>
</dbReference>
<gene>
    <name evidence="9" type="ORF">H4075_15560</name>
</gene>
<evidence type="ECO:0000256" key="4">
    <source>
        <dbReference type="ARBA" id="ARBA00022825"/>
    </source>
</evidence>
<dbReference type="EMBL" id="CP060007">
    <property type="protein sequence ID" value="QNA43487.1"/>
    <property type="molecule type" value="Genomic_DNA"/>
</dbReference>
<dbReference type="PANTHER" id="PTHR43806:SF11">
    <property type="entry name" value="CEREVISIN-RELATED"/>
    <property type="match status" value="1"/>
</dbReference>
<keyword evidence="10" id="KW-1185">Reference proteome</keyword>
<dbReference type="SUPFAM" id="SSF81296">
    <property type="entry name" value="E set domains"/>
    <property type="match status" value="1"/>
</dbReference>
<dbReference type="Proteomes" id="UP000515344">
    <property type="component" value="Chromosome"/>
</dbReference>
<keyword evidence="4 6" id="KW-0720">Serine protease</keyword>
<evidence type="ECO:0000259" key="8">
    <source>
        <dbReference type="Pfam" id="PF16561"/>
    </source>
</evidence>
<keyword evidence="2 6" id="KW-0645">Protease</keyword>
<evidence type="ECO:0000313" key="9">
    <source>
        <dbReference type="EMBL" id="QNA43487.1"/>
    </source>
</evidence>
<evidence type="ECO:0000256" key="5">
    <source>
        <dbReference type="PIRSR" id="PIRSR615500-1"/>
    </source>
</evidence>
<reference evidence="10" key="1">
    <citation type="submission" date="2020-08" db="EMBL/GenBank/DDBJ databases">
        <title>Lacibacter sp. S13-6-6 genome sequencing.</title>
        <authorList>
            <person name="Jin L."/>
        </authorList>
    </citation>
    <scope>NUCLEOTIDE SEQUENCE [LARGE SCALE GENOMIC DNA]</scope>
    <source>
        <strain evidence="10">S13-6-6</strain>
    </source>
</reference>
<dbReference type="GO" id="GO:0006508">
    <property type="term" value="P:proteolysis"/>
    <property type="evidence" value="ECO:0007669"/>
    <property type="project" value="UniProtKB-KW"/>
</dbReference>
<feature type="active site" description="Charge relay system" evidence="5 6">
    <location>
        <position position="149"/>
    </location>
</feature>
<dbReference type="GO" id="GO:0004252">
    <property type="term" value="F:serine-type endopeptidase activity"/>
    <property type="evidence" value="ECO:0007669"/>
    <property type="project" value="UniProtKB-UniRule"/>
</dbReference>
<dbReference type="KEGG" id="lacs:H4075_15560"/>
<proteinExistence type="inferred from homology"/>
<dbReference type="SUPFAM" id="SSF52743">
    <property type="entry name" value="Subtilisin-like"/>
    <property type="match status" value="1"/>
</dbReference>
<dbReference type="InterPro" id="IPR032640">
    <property type="entry name" value="AMPK1_CBM"/>
</dbReference>
<dbReference type="Gene3D" id="3.40.50.200">
    <property type="entry name" value="Peptidase S8/S53 domain"/>
    <property type="match status" value="1"/>
</dbReference>
<feature type="active site" description="Charge relay system" evidence="5 6">
    <location>
        <position position="108"/>
    </location>
</feature>
<evidence type="ECO:0000256" key="6">
    <source>
        <dbReference type="PROSITE-ProRule" id="PRU01240"/>
    </source>
</evidence>
<name>A0A7G5XDD4_9BACT</name>
<dbReference type="AlphaFoldDB" id="A0A7G5XDD4"/>
<feature type="domain" description="Peptidase S8/S53" evidence="7">
    <location>
        <begin position="99"/>
        <end position="433"/>
    </location>
</feature>
<evidence type="ECO:0000256" key="1">
    <source>
        <dbReference type="ARBA" id="ARBA00011073"/>
    </source>
</evidence>
<sequence length="548" mass="61846">MNETTAVTCPLCGDEVHKLIYRFHLESERLVIDKIKEQFPEWTKNDGICSRCLDYYHTELLMQQRMLPEIGPFFPVKSPDDFIILPSALRIDTDVRFTGKGVTICFIDSGFYLHDDLIKTSNRIKKIIDITHPDRTEDFFNTPHPSAWHGTMTSVVCAGDGYCSNGLYKGIAPDAELVLIKVQDDNNQITTDSICKALQWVVENHLIHNIKIVNLSVGADENISYHESGIDQLAEQLIKVGINIVAAAGNDTQVMIKPPANAPNVISIGGVDDANDLTAVPFSYHSSFGTTVDGLYKPELVANAIWIAAPILPRTYEAEEAATLHYALQLSDKELMQFWPDVQKNILFPENGNEKMSVTYCRQLLAKRLMQTKFFSKHYMHVDGTSFAAPLVSGVIAQLLQAKPELDPLNIRRLLFSTAKRLPDVPVVKQGYGYIRPRRALLKILNREVVMKKHASPFINRPKRMIEFHIQNSCAHQISLAGSFNYWAQDVLLMEPCANGSWKIEIPIPPQGTYTYKFLIDDKMWVEDVENPVREPDGFNGWNSVLNV</sequence>
<dbReference type="Pfam" id="PF00082">
    <property type="entry name" value="Peptidase_S8"/>
    <property type="match status" value="1"/>
</dbReference>
<dbReference type="CDD" id="cd07184">
    <property type="entry name" value="E_set_Isoamylase_like_N"/>
    <property type="match status" value="1"/>
</dbReference>
<dbReference type="PRINTS" id="PR00723">
    <property type="entry name" value="SUBTILISIN"/>
</dbReference>